<dbReference type="PANTHER" id="PTHR33119:SF1">
    <property type="entry name" value="FE2OG DIOXYGENASE DOMAIN-CONTAINING PROTEIN"/>
    <property type="match status" value="1"/>
</dbReference>
<feature type="domain" description="DUF4246" evidence="1">
    <location>
        <begin position="49"/>
        <end position="400"/>
    </location>
</feature>
<dbReference type="HOGENOM" id="CLU_012066_3_0_1"/>
<dbReference type="InterPro" id="IPR025340">
    <property type="entry name" value="DUF4246"/>
</dbReference>
<keyword evidence="3" id="KW-1185">Reference proteome</keyword>
<dbReference type="PANTHER" id="PTHR33119">
    <property type="entry name" value="IFI3P"/>
    <property type="match status" value="1"/>
</dbReference>
<evidence type="ECO:0000313" key="3">
    <source>
        <dbReference type="Proteomes" id="UP000002037"/>
    </source>
</evidence>
<accession>C5M5P0</accession>
<dbReference type="KEGG" id="ctp:CTRG_01170"/>
<evidence type="ECO:0000313" key="2">
    <source>
        <dbReference type="EMBL" id="EER34310.1"/>
    </source>
</evidence>
<dbReference type="RefSeq" id="XP_002546865.1">
    <property type="nucleotide sequence ID" value="XM_002546819.1"/>
</dbReference>
<name>C5M5P0_CANTT</name>
<dbReference type="InterPro" id="IPR049192">
    <property type="entry name" value="DUF4246_C"/>
</dbReference>
<protein>
    <recommendedName>
        <fullName evidence="1">DUF4246 domain-containing protein</fullName>
    </recommendedName>
</protein>
<dbReference type="VEuPathDB" id="FungiDB:CTRG_01170"/>
<dbReference type="OrthoDB" id="415532at2759"/>
<dbReference type="Pfam" id="PF14033">
    <property type="entry name" value="DUF4246"/>
    <property type="match status" value="1"/>
</dbReference>
<dbReference type="Proteomes" id="UP000002037">
    <property type="component" value="Unassembled WGS sequence"/>
</dbReference>
<evidence type="ECO:0000259" key="1">
    <source>
        <dbReference type="Pfam" id="PF14033"/>
    </source>
</evidence>
<dbReference type="GeneID" id="8295894"/>
<sequence length="461" mass="54645">MREFESRRCQYFLLEFSIQENSKFFYLKYTNHWKYISSLAISDCSFTFFDYHPGSDEAVVDLVHPSLLVVQHNVTPIVMNGTLEVAKFFKITKYIFDNRFCYDSKRFQWLPTLLTKNSSGHFEFESYINNSHPVKHNDLYDSIGTIFNAVIPGLNYILTRYASKEYVRIPIPHFEGIYTEEFHQQREALSLELEREAEETGVEYDWKRMEEFEKTRVQFLREFIPEWEGDPEFDKQIDLSTFDNLKVIVKLADIELTPERPAYPGGSWHIEGTENEDIVATVLYYYDIENISDSRLSFRTLFNDPVYEQYDNIYTEVLFGLHDNDPMVKYLGNIEAKEAKEDIVVIFPNILQHHVDPFELTDKTKPGHRRILCFFIVNPYNDRVLTTKQVPPQNKEWWDDTSLDYLFPNNLKEKILDLKNGETWPMNFAQAEDVRKVLMKERSMYEMPEDDVGITFSICEH</sequence>
<gene>
    <name evidence="2" type="ORF">CTRG_01170</name>
</gene>
<dbReference type="EMBL" id="GG692396">
    <property type="protein sequence ID" value="EER34310.1"/>
    <property type="molecule type" value="Genomic_DNA"/>
</dbReference>
<organism evidence="2 3">
    <name type="scientific">Candida tropicalis (strain ATCC MYA-3404 / T1)</name>
    <name type="common">Yeast</name>
    <dbReference type="NCBI Taxonomy" id="294747"/>
    <lineage>
        <taxon>Eukaryota</taxon>
        <taxon>Fungi</taxon>
        <taxon>Dikarya</taxon>
        <taxon>Ascomycota</taxon>
        <taxon>Saccharomycotina</taxon>
        <taxon>Pichiomycetes</taxon>
        <taxon>Debaryomycetaceae</taxon>
        <taxon>Candida/Lodderomyces clade</taxon>
        <taxon>Candida</taxon>
    </lineage>
</organism>
<proteinExistence type="predicted"/>
<dbReference type="eggNOG" id="ENOG502QQIE">
    <property type="taxonomic scope" value="Eukaryota"/>
</dbReference>
<dbReference type="STRING" id="294747.C5M5P0"/>
<dbReference type="AlphaFoldDB" id="C5M5P0"/>
<reference evidence="2 3" key="1">
    <citation type="journal article" date="2009" name="Nature">
        <title>Evolution of pathogenicity and sexual reproduction in eight Candida genomes.</title>
        <authorList>
            <person name="Butler G."/>
            <person name="Rasmussen M.D."/>
            <person name="Lin M.F."/>
            <person name="Santos M.A."/>
            <person name="Sakthikumar S."/>
            <person name="Munro C.A."/>
            <person name="Rheinbay E."/>
            <person name="Grabherr M."/>
            <person name="Forche A."/>
            <person name="Reedy J.L."/>
            <person name="Agrafioti I."/>
            <person name="Arnaud M.B."/>
            <person name="Bates S."/>
            <person name="Brown A.J."/>
            <person name="Brunke S."/>
            <person name="Costanzo M.C."/>
            <person name="Fitzpatrick D.A."/>
            <person name="de Groot P.W."/>
            <person name="Harris D."/>
            <person name="Hoyer L.L."/>
            <person name="Hube B."/>
            <person name="Klis F.M."/>
            <person name="Kodira C."/>
            <person name="Lennard N."/>
            <person name="Logue M.E."/>
            <person name="Martin R."/>
            <person name="Neiman A.M."/>
            <person name="Nikolaou E."/>
            <person name="Quail M.A."/>
            <person name="Quinn J."/>
            <person name="Santos M.C."/>
            <person name="Schmitzberger F.F."/>
            <person name="Sherlock G."/>
            <person name="Shah P."/>
            <person name="Silverstein K.A."/>
            <person name="Skrzypek M.S."/>
            <person name="Soll D."/>
            <person name="Staggs R."/>
            <person name="Stansfield I."/>
            <person name="Stumpf M.P."/>
            <person name="Sudbery P.E."/>
            <person name="Srikantha T."/>
            <person name="Zeng Q."/>
            <person name="Berman J."/>
            <person name="Berriman M."/>
            <person name="Heitman J."/>
            <person name="Gow N.A."/>
            <person name="Lorenz M.C."/>
            <person name="Birren B.W."/>
            <person name="Kellis M."/>
            <person name="Cuomo C.A."/>
        </authorList>
    </citation>
    <scope>NUCLEOTIDE SEQUENCE [LARGE SCALE GENOMIC DNA]</scope>
    <source>
        <strain evidence="3">ATCC MYA-3404 / T1</strain>
    </source>
</reference>